<dbReference type="GO" id="GO:0047372">
    <property type="term" value="F:monoacylglycerol lipase activity"/>
    <property type="evidence" value="ECO:0007669"/>
    <property type="project" value="TreeGrafter"/>
</dbReference>
<dbReference type="PRINTS" id="PR00111">
    <property type="entry name" value="ABHYDROLASE"/>
</dbReference>
<dbReference type="GO" id="GO:0016020">
    <property type="term" value="C:membrane"/>
    <property type="evidence" value="ECO:0007669"/>
    <property type="project" value="TreeGrafter"/>
</dbReference>
<protein>
    <recommendedName>
        <fullName evidence="2">AB hydrolase-1 domain-containing protein</fullName>
    </recommendedName>
</protein>
<name>W1S3K7_9GAMM</name>
<dbReference type="EMBL" id="AYOZ01000001">
    <property type="protein sequence ID" value="ETI62594.1"/>
    <property type="molecule type" value="Genomic_DNA"/>
</dbReference>
<feature type="signal peptide" evidence="1">
    <location>
        <begin position="1"/>
        <end position="33"/>
    </location>
</feature>
<gene>
    <name evidence="3" type="ORF">D104_00880</name>
</gene>
<feature type="domain" description="AB hydrolase-1" evidence="2">
    <location>
        <begin position="80"/>
        <end position="206"/>
    </location>
</feature>
<dbReference type="GO" id="GO:0046464">
    <property type="term" value="P:acylglycerol catabolic process"/>
    <property type="evidence" value="ECO:0007669"/>
    <property type="project" value="TreeGrafter"/>
</dbReference>
<dbReference type="Proteomes" id="UP000018857">
    <property type="component" value="Unassembled WGS sequence"/>
</dbReference>
<dbReference type="InterPro" id="IPR050266">
    <property type="entry name" value="AB_hydrolase_sf"/>
</dbReference>
<accession>W1S3K7</accession>
<keyword evidence="4" id="KW-1185">Reference proteome</keyword>
<dbReference type="InterPro" id="IPR029058">
    <property type="entry name" value="AB_hydrolase_fold"/>
</dbReference>
<evidence type="ECO:0000259" key="2">
    <source>
        <dbReference type="Pfam" id="PF00561"/>
    </source>
</evidence>
<keyword evidence="1" id="KW-0732">Signal</keyword>
<reference evidence="3 4" key="1">
    <citation type="journal article" date="2014" name="Genome Announc.">
        <title>Draft Genome Sequence of Marinomonas sp. Strain D104, a Polycyclic Aromatic Hydrocarbon-Degrading Bacterium from the Deep-Sea Sediment of the Arctic Ocean.</title>
        <authorList>
            <person name="Dong C."/>
            <person name="Bai X."/>
            <person name="Lai Q."/>
            <person name="Xie Y."/>
            <person name="Chen X."/>
            <person name="Shao Z."/>
        </authorList>
    </citation>
    <scope>NUCLEOTIDE SEQUENCE [LARGE SCALE GENOMIC DNA]</scope>
    <source>
        <strain evidence="3 4">D104</strain>
    </source>
</reference>
<evidence type="ECO:0000313" key="3">
    <source>
        <dbReference type="EMBL" id="ETI62594.1"/>
    </source>
</evidence>
<sequence length="301" mass="33590">MKFALNTVNPSLKFSLFSVLALLLAACSMPKELEENDEIAQQLMKTPGAIQNHVLYMKGSKGEFKLHYVNSDPSNTPRDTVVFVHGTPDDWTSFARYFQEEAFTNRFRLISIDRPGWGKSTYPDSFPTHLQTQSNMIGPMLEDIWQQNGQQKVILVGHSLGGSLVPILAVDYPQFVRGVVILAGDLEPSWAAARWYNRLLNWAPDFAIPDKWNHSNMEVLALTESLTLAQPKLSGLTLPITLLQGTEDTLVDPKNADYAVALFHNSELGIGKIQSAGHLINLQYPDKVINAINDINLRSTQ</sequence>
<dbReference type="PROSITE" id="PS51257">
    <property type="entry name" value="PROKAR_LIPOPROTEIN"/>
    <property type="match status" value="1"/>
</dbReference>
<proteinExistence type="predicted"/>
<dbReference type="eggNOG" id="COG1506">
    <property type="taxonomic scope" value="Bacteria"/>
</dbReference>
<dbReference type="SUPFAM" id="SSF53474">
    <property type="entry name" value="alpha/beta-Hydrolases"/>
    <property type="match status" value="1"/>
</dbReference>
<dbReference type="PANTHER" id="PTHR43798">
    <property type="entry name" value="MONOACYLGLYCEROL LIPASE"/>
    <property type="match status" value="1"/>
</dbReference>
<dbReference type="InterPro" id="IPR000073">
    <property type="entry name" value="AB_hydrolase_1"/>
</dbReference>
<comment type="caution">
    <text evidence="3">The sequence shown here is derived from an EMBL/GenBank/DDBJ whole genome shotgun (WGS) entry which is preliminary data.</text>
</comment>
<dbReference type="OrthoDB" id="9779853at2"/>
<dbReference type="AlphaFoldDB" id="W1S3K7"/>
<dbReference type="PATRIC" id="fig|1208321.3.peg.177"/>
<organism evidence="3 4">
    <name type="scientific">Marinomonas profundimaris</name>
    <dbReference type="NCBI Taxonomy" id="1208321"/>
    <lineage>
        <taxon>Bacteria</taxon>
        <taxon>Pseudomonadati</taxon>
        <taxon>Pseudomonadota</taxon>
        <taxon>Gammaproteobacteria</taxon>
        <taxon>Oceanospirillales</taxon>
        <taxon>Oceanospirillaceae</taxon>
        <taxon>Marinomonas</taxon>
    </lineage>
</organism>
<dbReference type="Pfam" id="PF00561">
    <property type="entry name" value="Abhydrolase_1"/>
    <property type="match status" value="1"/>
</dbReference>
<dbReference type="RefSeq" id="WP_024022399.1">
    <property type="nucleotide sequence ID" value="NZ_AYOZ01000001.1"/>
</dbReference>
<dbReference type="Gene3D" id="3.40.50.1820">
    <property type="entry name" value="alpha/beta hydrolase"/>
    <property type="match status" value="1"/>
</dbReference>
<dbReference type="PANTHER" id="PTHR43798:SF33">
    <property type="entry name" value="HYDROLASE, PUTATIVE (AFU_ORTHOLOGUE AFUA_2G14860)-RELATED"/>
    <property type="match status" value="1"/>
</dbReference>
<evidence type="ECO:0000313" key="4">
    <source>
        <dbReference type="Proteomes" id="UP000018857"/>
    </source>
</evidence>
<evidence type="ECO:0000256" key="1">
    <source>
        <dbReference type="SAM" id="SignalP"/>
    </source>
</evidence>
<feature type="chain" id="PRO_5004808927" description="AB hydrolase-1 domain-containing protein" evidence="1">
    <location>
        <begin position="34"/>
        <end position="301"/>
    </location>
</feature>
<dbReference type="STRING" id="1208321.D104_00880"/>